<evidence type="ECO:0000313" key="1">
    <source>
        <dbReference type="EMBL" id="WOX22336.1"/>
    </source>
</evidence>
<keyword evidence="2" id="KW-1185">Reference proteome</keyword>
<proteinExistence type="predicted"/>
<dbReference type="EMBL" id="CP137573">
    <property type="protein sequence ID" value="WOX22336.1"/>
    <property type="molecule type" value="Genomic_DNA"/>
</dbReference>
<accession>A0ABZ0LSA4</accession>
<reference evidence="1 2" key="1">
    <citation type="submission" date="2023-10" db="EMBL/GenBank/DDBJ databases">
        <title>The genome sequence of Streptomyces sp. HUAS YS2.</title>
        <authorList>
            <person name="Mo P."/>
        </authorList>
    </citation>
    <scope>NUCLEOTIDE SEQUENCE [LARGE SCALE GENOMIC DNA]</scope>
    <source>
        <strain evidence="1 2">HUAS YS2</strain>
    </source>
</reference>
<name>A0ABZ0LSA4_9ACTN</name>
<dbReference type="Proteomes" id="UP001301731">
    <property type="component" value="Chromosome"/>
</dbReference>
<gene>
    <name evidence="1" type="ORF">R2D22_13405</name>
</gene>
<evidence type="ECO:0000313" key="2">
    <source>
        <dbReference type="Proteomes" id="UP001301731"/>
    </source>
</evidence>
<dbReference type="RefSeq" id="WP_318103368.1">
    <property type="nucleotide sequence ID" value="NZ_CP137573.1"/>
</dbReference>
<sequence length="293" mass="32486">MQYDFWTVRGPVPEEMARALADVVGVPVADVDVADLDGDLEGRRWDAPVLCGYEVRRGDVALYWDVWISGAVPNPPDPATAALRLAAVIGGTVLHSADDMPNPSAYMACLADGRVVRARVDDPEEPDFLFTVDAVEDPVPDLPGARVHLLPEVYWSEPIDLPVTTAFAAETDPDAIAPAQSRANRARETLIGWERLVRRMAGDWGPTGRYPEESYLEDLRTRDSLARRLADAPPALEEPFARAADALDEVFRAHSSDDGGEFLGRVTKSGTAVRDRGWWWQRRPRRVPWPQPR</sequence>
<protein>
    <submittedName>
        <fullName evidence="1">Uncharacterized protein</fullName>
    </submittedName>
</protein>
<organism evidence="1 2">
    <name type="scientific">Streptomyces solicathayae</name>
    <dbReference type="NCBI Taxonomy" id="3081768"/>
    <lineage>
        <taxon>Bacteria</taxon>
        <taxon>Bacillati</taxon>
        <taxon>Actinomycetota</taxon>
        <taxon>Actinomycetes</taxon>
        <taxon>Kitasatosporales</taxon>
        <taxon>Streptomycetaceae</taxon>
        <taxon>Streptomyces</taxon>
    </lineage>
</organism>